<dbReference type="Gene3D" id="3.40.50.300">
    <property type="entry name" value="P-loop containing nucleotide triphosphate hydrolases"/>
    <property type="match status" value="1"/>
</dbReference>
<dbReference type="AlphaFoldDB" id="A0A0F9UIT3"/>
<dbReference type="SUPFAM" id="SSF52540">
    <property type="entry name" value="P-loop containing nucleoside triphosphate hydrolases"/>
    <property type="match status" value="1"/>
</dbReference>
<reference evidence="1" key="1">
    <citation type="journal article" date="2015" name="Nature">
        <title>Complex archaea that bridge the gap between prokaryotes and eukaryotes.</title>
        <authorList>
            <person name="Spang A."/>
            <person name="Saw J.H."/>
            <person name="Jorgensen S.L."/>
            <person name="Zaremba-Niedzwiedzka K."/>
            <person name="Martijn J."/>
            <person name="Lind A.E."/>
            <person name="van Eijk R."/>
            <person name="Schleper C."/>
            <person name="Guy L."/>
            <person name="Ettema T.J."/>
        </authorList>
    </citation>
    <scope>NUCLEOTIDE SEQUENCE</scope>
</reference>
<accession>A0A0F9UIT3</accession>
<gene>
    <name evidence="1" type="ORF">LCGC14_0524900</name>
</gene>
<dbReference type="InterPro" id="IPR027417">
    <property type="entry name" value="P-loop_NTPase"/>
</dbReference>
<organism evidence="1">
    <name type="scientific">marine sediment metagenome</name>
    <dbReference type="NCBI Taxonomy" id="412755"/>
    <lineage>
        <taxon>unclassified sequences</taxon>
        <taxon>metagenomes</taxon>
        <taxon>ecological metagenomes</taxon>
    </lineage>
</organism>
<proteinExistence type="predicted"/>
<protein>
    <recommendedName>
        <fullName evidence="2">Sulfotransferase domain-containing protein</fullName>
    </recommendedName>
</protein>
<dbReference type="Pfam" id="PF13469">
    <property type="entry name" value="Sulfotransfer_3"/>
    <property type="match status" value="1"/>
</dbReference>
<comment type="caution">
    <text evidence="1">The sequence shown here is derived from an EMBL/GenBank/DDBJ whole genome shotgun (WGS) entry which is preliminary data.</text>
</comment>
<dbReference type="EMBL" id="LAZR01000669">
    <property type="protein sequence ID" value="KKN61146.1"/>
    <property type="molecule type" value="Genomic_DNA"/>
</dbReference>
<sequence>MHSYYIEECNPEIGHIRGSKVGILEHADLAFGGRLVVDENFDTLVVRNLQGELESEVEILSTLAHKLHEELGLAANKSVFRFDINLIKKAITTDYHFSVHISNNSKETLIFRGFIQPIELPDKVLLIVGSPRSGTSALGKACRKALKAQAHGESHAIEGIAKALHDTEAFFEQSITAGISGNLVNAIPKTVMLAEHLNMLRRIYRLYYGNNIYLDKTPGTPMLHSLPFALMAWPNAKVIFCKRRAMENIQSRLIKFPKVSFSQHVKQWKQSFIAWRRTRQIINQLLKRNDWFIEVDQFDMAISASLVCNRLSEFLQLTNSEERRLLNQLCSADRPEQTSVITAKAKSLSEFNWSEAQLVELKEHCDKEMRLQNYSYDNAYYLNSSQQEGINE</sequence>
<name>A0A0F9UIT3_9ZZZZ</name>
<evidence type="ECO:0008006" key="2">
    <source>
        <dbReference type="Google" id="ProtNLM"/>
    </source>
</evidence>
<evidence type="ECO:0000313" key="1">
    <source>
        <dbReference type="EMBL" id="KKN61146.1"/>
    </source>
</evidence>